<dbReference type="InterPro" id="IPR000818">
    <property type="entry name" value="TEA/ATTS_dom"/>
</dbReference>
<dbReference type="GeneID" id="30036437"/>
<feature type="region of interest" description="Disordered" evidence="7">
    <location>
        <begin position="673"/>
        <end position="702"/>
    </location>
</feature>
<feature type="compositionally biased region" description="Polar residues" evidence="7">
    <location>
        <begin position="81"/>
        <end position="92"/>
    </location>
</feature>
<evidence type="ECO:0000256" key="5">
    <source>
        <dbReference type="ARBA" id="ARBA00023242"/>
    </source>
</evidence>
<gene>
    <name evidence="9" type="primary">TEC1</name>
    <name evidence="9" type="ORF">AWJ20_4318</name>
</gene>
<evidence type="ECO:0000256" key="7">
    <source>
        <dbReference type="SAM" id="MobiDB-lite"/>
    </source>
</evidence>
<name>A0A167CCE1_9ASCO</name>
<evidence type="ECO:0000256" key="6">
    <source>
        <dbReference type="PROSITE-ProRule" id="PRU00505"/>
    </source>
</evidence>
<dbReference type="SMART" id="SM00426">
    <property type="entry name" value="TEA"/>
    <property type="match status" value="1"/>
</dbReference>
<dbReference type="GO" id="GO:0000981">
    <property type="term" value="F:DNA-binding transcription factor activity, RNA polymerase II-specific"/>
    <property type="evidence" value="ECO:0007669"/>
    <property type="project" value="TreeGrafter"/>
</dbReference>
<dbReference type="KEGG" id="slb:AWJ20_4318"/>
<comment type="subcellular location">
    <subcellularLocation>
        <location evidence="1">Nucleus</location>
    </subcellularLocation>
</comment>
<feature type="compositionally biased region" description="Polar residues" evidence="7">
    <location>
        <begin position="718"/>
        <end position="736"/>
    </location>
</feature>
<feature type="compositionally biased region" description="Low complexity" evidence="7">
    <location>
        <begin position="681"/>
        <end position="691"/>
    </location>
</feature>
<dbReference type="Pfam" id="PF01285">
    <property type="entry name" value="TEA"/>
    <property type="match status" value="1"/>
</dbReference>
<dbReference type="PANTHER" id="PTHR11834">
    <property type="entry name" value="TRANSCRIPTIONAL ENHANCER FACTOR TEF RELATED"/>
    <property type="match status" value="1"/>
</dbReference>
<dbReference type="PROSITE" id="PS51088">
    <property type="entry name" value="TEA_2"/>
    <property type="match status" value="1"/>
</dbReference>
<dbReference type="GO" id="GO:0005634">
    <property type="term" value="C:nucleus"/>
    <property type="evidence" value="ECO:0007669"/>
    <property type="project" value="UniProtKB-SubCell"/>
</dbReference>
<protein>
    <submittedName>
        <fullName evidence="9">Tec1p</fullName>
    </submittedName>
</protein>
<evidence type="ECO:0000256" key="4">
    <source>
        <dbReference type="ARBA" id="ARBA00023163"/>
    </source>
</evidence>
<accession>A0A167CCE1</accession>
<evidence type="ECO:0000256" key="1">
    <source>
        <dbReference type="ARBA" id="ARBA00004123"/>
    </source>
</evidence>
<feature type="compositionally biased region" description="Low complexity" evidence="7">
    <location>
        <begin position="504"/>
        <end position="523"/>
    </location>
</feature>
<dbReference type="PROSITE" id="PS00554">
    <property type="entry name" value="TEA_1"/>
    <property type="match status" value="1"/>
</dbReference>
<dbReference type="OrthoDB" id="10006572at2759"/>
<organism evidence="9 10">
    <name type="scientific">Sugiyamaella lignohabitans</name>
    <dbReference type="NCBI Taxonomy" id="796027"/>
    <lineage>
        <taxon>Eukaryota</taxon>
        <taxon>Fungi</taxon>
        <taxon>Dikarya</taxon>
        <taxon>Ascomycota</taxon>
        <taxon>Saccharomycotina</taxon>
        <taxon>Dipodascomycetes</taxon>
        <taxon>Dipodascales</taxon>
        <taxon>Trichomonascaceae</taxon>
        <taxon>Sugiyamaella</taxon>
    </lineage>
</organism>
<dbReference type="EMBL" id="CP014500">
    <property type="protein sequence ID" value="ANB11503.1"/>
    <property type="molecule type" value="Genomic_DNA"/>
</dbReference>
<evidence type="ECO:0000259" key="8">
    <source>
        <dbReference type="PROSITE" id="PS51088"/>
    </source>
</evidence>
<dbReference type="InterPro" id="IPR050937">
    <property type="entry name" value="TEC1_TEAD_TF"/>
</dbReference>
<dbReference type="AlphaFoldDB" id="A0A167CCE1"/>
<keyword evidence="5" id="KW-0539">Nucleus</keyword>
<dbReference type="GO" id="GO:0005667">
    <property type="term" value="C:transcription regulator complex"/>
    <property type="evidence" value="ECO:0007669"/>
    <property type="project" value="TreeGrafter"/>
</dbReference>
<evidence type="ECO:0000256" key="3">
    <source>
        <dbReference type="ARBA" id="ARBA00023015"/>
    </source>
</evidence>
<feature type="region of interest" description="Disordered" evidence="7">
    <location>
        <begin position="649"/>
        <end position="668"/>
    </location>
</feature>
<reference evidence="9 10" key="1">
    <citation type="submission" date="2016-02" db="EMBL/GenBank/DDBJ databases">
        <title>Complete genome sequence and transcriptome regulation of the pentose utilising yeast Sugiyamaella lignohabitans.</title>
        <authorList>
            <person name="Bellasio M."/>
            <person name="Peymann A."/>
            <person name="Valli M."/>
            <person name="Sipitzky M."/>
            <person name="Graf A."/>
            <person name="Sauer M."/>
            <person name="Marx H."/>
            <person name="Mattanovich D."/>
        </authorList>
    </citation>
    <scope>NUCLEOTIDE SEQUENCE [LARGE SCALE GENOMIC DNA]</scope>
    <source>
        <strain evidence="9 10">CBS 10342</strain>
    </source>
</reference>
<feature type="compositionally biased region" description="Low complexity" evidence="7">
    <location>
        <begin position="659"/>
        <end position="668"/>
    </location>
</feature>
<feature type="region of interest" description="Disordered" evidence="7">
    <location>
        <begin position="714"/>
        <end position="736"/>
    </location>
</feature>
<keyword evidence="3" id="KW-0805">Transcription regulation</keyword>
<dbReference type="GO" id="GO:0000978">
    <property type="term" value="F:RNA polymerase II cis-regulatory region sequence-specific DNA binding"/>
    <property type="evidence" value="ECO:0007669"/>
    <property type="project" value="TreeGrafter"/>
</dbReference>
<feature type="region of interest" description="Disordered" evidence="7">
    <location>
        <begin position="1"/>
        <end position="98"/>
    </location>
</feature>
<evidence type="ECO:0000256" key="2">
    <source>
        <dbReference type="ARBA" id="ARBA00008421"/>
    </source>
</evidence>
<comment type="similarity">
    <text evidence="2">Belongs to the TEC1 family.</text>
</comment>
<dbReference type="Proteomes" id="UP000189580">
    <property type="component" value="Chromosome c"/>
</dbReference>
<dbReference type="RefSeq" id="XP_018733980.1">
    <property type="nucleotide sequence ID" value="XM_018881385.1"/>
</dbReference>
<dbReference type="InterPro" id="IPR038096">
    <property type="entry name" value="TEA/ATTS_sf"/>
</dbReference>
<dbReference type="PRINTS" id="PR00065">
    <property type="entry name" value="TEADOMAIN"/>
</dbReference>
<feature type="domain" description="TEA" evidence="8">
    <location>
        <begin position="234"/>
        <end position="308"/>
    </location>
</feature>
<sequence>MTTTTPITPLHSKQGQQQPYAFVKSDPFTNQGPPGSMESKKRSLDQIDNGNNNPHGHGHHKAGLLPSAFELTPPDSDRKPSTPTHHNTSLHRQQPLPPAYSQFSIVSNDMRIKHEQFGPDGSRNQNSHMHVFSQENIGMMNNHSAAAAAASLQHDRQALSTIPAPNHLPPHHHQQQQQMRMAYENEQQQQQMQRAHDRASGEEITTPMHIRGAPISNVAAYTGYLSRQKKECGDDANSTVWSQDVEEAFMEALRRIPRVGRRKITVQGRPCGRNELIADYIYQKTGKTRTRKQVSSHIQVLKHLLRDDAEFMSLVADSPSKDGSSNGMIPIVSPIFSKNSAGSKEQENVTGPRADIFMASPNKRPRFNNHPSSPYRFPNNTPMRSASTIGIPLSNSNHSPNGSGNPFPDGVSPLNFCMWKQVGSQIDRIYTQLIRPQFETPIKPKAFEHIATRFPAIAQLLASPSFKRTVPLVYGKVMLNISDDAEGLSAGQFKADVQFTINSPSSSNSNSSGSNSAHLLSPSNTASPGGSRRSRFHSYECVTNITSMGRDLLELKDNVPFAENLAQRFDRLFIPFTPDFWLPFINGFNENGKSDVKRNPQAAIAAITVTQKIICRQEDSSKICAVIVYEFEKAADNFSARTVFRRLTFNPSGQHPHHQQQQQQQRIEQPQLNPAPQLDASSPQQYQSSSPKLPTTVQQLPPRSRSVALFDSPLAHRGSQNNPSVQLSRQQSSPQQATYDIAQLQLYGQPPLSAPMTRSFSVAAVHPQSLSYPISAAPVAIAPHSGESLLDTDSFDNSAYPVDSETMVRSMTAFVESSAPSWTESDLMFSNDWYAPHTVGKGQLDDVSYSEMNTPLRVGRLSTGLLDSPSSVGMSRSHTDIGRPY</sequence>
<feature type="compositionally biased region" description="Polar residues" evidence="7">
    <location>
        <begin position="1"/>
        <end position="19"/>
    </location>
</feature>
<evidence type="ECO:0000313" key="9">
    <source>
        <dbReference type="EMBL" id="ANB11503.1"/>
    </source>
</evidence>
<evidence type="ECO:0000313" key="10">
    <source>
        <dbReference type="Proteomes" id="UP000189580"/>
    </source>
</evidence>
<feature type="region of interest" description="Disordered" evidence="7">
    <location>
        <begin position="504"/>
        <end position="533"/>
    </location>
</feature>
<dbReference type="Gene3D" id="6.10.20.40">
    <property type="entry name" value="TEA/ATTS domain"/>
    <property type="match status" value="1"/>
</dbReference>
<dbReference type="PANTHER" id="PTHR11834:SF0">
    <property type="entry name" value="PROTEIN SCALLOPED"/>
    <property type="match status" value="1"/>
</dbReference>
<feature type="compositionally biased region" description="Polar residues" evidence="7">
    <location>
        <begin position="692"/>
        <end position="701"/>
    </location>
</feature>
<feature type="region of interest" description="Disordered" evidence="7">
    <location>
        <begin position="358"/>
        <end position="377"/>
    </location>
</feature>
<keyword evidence="4" id="KW-0804">Transcription</keyword>
<keyword evidence="10" id="KW-1185">Reference proteome</keyword>
<proteinExistence type="inferred from homology"/>
<feature type="DNA-binding region" description="TEA" evidence="6">
    <location>
        <begin position="234"/>
        <end position="308"/>
    </location>
</feature>